<sequence length="238" mass="26116">MLNQLDGDLWCVDSVQRLGAGVQFPARMTIVRLSGESGEPGGLWIHSPVAIDDALAAQIDALGPVRHLVAPNSFHHLHMGPASARWPDATVYAPVGLRRKRADLRIDVDLVDGHEVWAGEIEVLEIAGAPALSEFVFLHRESATLILCDLVFNMHEATGALTKLVLRMVGAWQRTTQSKLWRRVTKDRAVAASCCARMLELEFSRVIMSHGQSIEGADARERLRSALEWMLGGLRSAA</sequence>
<dbReference type="Proteomes" id="UP000238823">
    <property type="component" value="Unassembled WGS sequence"/>
</dbReference>
<protein>
    <recommendedName>
        <fullName evidence="3">DUF4336 domain-containing protein</fullName>
    </recommendedName>
</protein>
<evidence type="ECO:0000313" key="1">
    <source>
        <dbReference type="EMBL" id="PRQ04973.1"/>
    </source>
</evidence>
<dbReference type="PANTHER" id="PTHR33835">
    <property type="entry name" value="YALI0C07656P"/>
    <property type="match status" value="1"/>
</dbReference>
<dbReference type="AlphaFoldDB" id="A0A2S9YIP2"/>
<evidence type="ECO:0008006" key="3">
    <source>
        <dbReference type="Google" id="ProtNLM"/>
    </source>
</evidence>
<dbReference type="OrthoDB" id="450111at2"/>
<accession>A0A2S9YIP2</accession>
<proteinExistence type="predicted"/>
<dbReference type="SUPFAM" id="SSF56281">
    <property type="entry name" value="Metallo-hydrolase/oxidoreductase"/>
    <property type="match status" value="1"/>
</dbReference>
<dbReference type="InterPro" id="IPR025638">
    <property type="entry name" value="DUF4336"/>
</dbReference>
<dbReference type="PANTHER" id="PTHR33835:SF1">
    <property type="entry name" value="METALLO-BETA-LACTAMASE DOMAIN-CONTAINING PROTEIN"/>
    <property type="match status" value="1"/>
</dbReference>
<dbReference type="Gene3D" id="3.60.15.10">
    <property type="entry name" value="Ribonuclease Z/Hydroxyacylglutathione hydrolase-like"/>
    <property type="match status" value="1"/>
</dbReference>
<dbReference type="EMBL" id="PVNL01000100">
    <property type="protein sequence ID" value="PRQ04973.1"/>
    <property type="molecule type" value="Genomic_DNA"/>
</dbReference>
<comment type="caution">
    <text evidence="1">The sequence shown here is derived from an EMBL/GenBank/DDBJ whole genome shotgun (WGS) entry which is preliminary data.</text>
</comment>
<dbReference type="RefSeq" id="WP_106091805.1">
    <property type="nucleotide sequence ID" value="NZ_PVNL01000100.1"/>
</dbReference>
<reference evidence="1 2" key="1">
    <citation type="submission" date="2018-03" db="EMBL/GenBank/DDBJ databases">
        <title>Draft Genome Sequences of the Obligatory Marine Myxobacteria Enhygromyxa salina SWB007.</title>
        <authorList>
            <person name="Poehlein A."/>
            <person name="Moghaddam J.A."/>
            <person name="Harms H."/>
            <person name="Alanjari M."/>
            <person name="Koenig G.M."/>
            <person name="Daniel R."/>
            <person name="Schaeberle T.F."/>
        </authorList>
    </citation>
    <scope>NUCLEOTIDE SEQUENCE [LARGE SCALE GENOMIC DNA]</scope>
    <source>
        <strain evidence="1 2">SWB007</strain>
    </source>
</reference>
<gene>
    <name evidence="1" type="ORF">ENSA7_49060</name>
</gene>
<name>A0A2S9YIP2_9BACT</name>
<dbReference type="InterPro" id="IPR036866">
    <property type="entry name" value="RibonucZ/Hydroxyglut_hydro"/>
</dbReference>
<organism evidence="1 2">
    <name type="scientific">Enhygromyxa salina</name>
    <dbReference type="NCBI Taxonomy" id="215803"/>
    <lineage>
        <taxon>Bacteria</taxon>
        <taxon>Pseudomonadati</taxon>
        <taxon>Myxococcota</taxon>
        <taxon>Polyangia</taxon>
        <taxon>Nannocystales</taxon>
        <taxon>Nannocystaceae</taxon>
        <taxon>Enhygromyxa</taxon>
    </lineage>
</organism>
<dbReference type="Pfam" id="PF14234">
    <property type="entry name" value="DUF4336"/>
    <property type="match status" value="1"/>
</dbReference>
<evidence type="ECO:0000313" key="2">
    <source>
        <dbReference type="Proteomes" id="UP000238823"/>
    </source>
</evidence>